<evidence type="ECO:0000256" key="8">
    <source>
        <dbReference type="PROSITE-ProRule" id="PRU00703"/>
    </source>
</evidence>
<proteinExistence type="inferred from homology"/>
<keyword evidence="3" id="KW-0677">Repeat</keyword>
<dbReference type="GO" id="GO:0006865">
    <property type="term" value="P:amino acid transport"/>
    <property type="evidence" value="ECO:0007669"/>
    <property type="project" value="UniProtKB-UniRule"/>
</dbReference>
<dbReference type="SUPFAM" id="SSF54631">
    <property type="entry name" value="CBS-domain pair"/>
    <property type="match status" value="1"/>
</dbReference>
<keyword evidence="5 9" id="KW-0067">ATP-binding</keyword>
<dbReference type="PROSITE" id="PS50893">
    <property type="entry name" value="ABC_TRANSPORTER_2"/>
    <property type="match status" value="1"/>
</dbReference>
<dbReference type="InterPro" id="IPR017871">
    <property type="entry name" value="ABC_transporter-like_CS"/>
</dbReference>
<dbReference type="InterPro" id="IPR027417">
    <property type="entry name" value="P-loop_NTPase"/>
</dbReference>
<dbReference type="PANTHER" id="PTHR43117">
    <property type="entry name" value="OSMOPROTECTANT IMPORT ATP-BINDING PROTEIN OSMV"/>
    <property type="match status" value="1"/>
</dbReference>
<evidence type="ECO:0000256" key="9">
    <source>
        <dbReference type="RuleBase" id="RU369116"/>
    </source>
</evidence>
<dbReference type="OrthoDB" id="9802264at2"/>
<keyword evidence="9" id="KW-0997">Cell inner membrane</keyword>
<dbReference type="EC" id="7.6.2.9" evidence="9"/>
<evidence type="ECO:0000256" key="5">
    <source>
        <dbReference type="ARBA" id="ARBA00022840"/>
    </source>
</evidence>
<sequence>MLSIKNLTKVYSGGKKAVDDISLDVQSGEFVAFIGTSGSGKTTALRMINRMIEATSGQITIDGKDVRKMNAVELRRSIGYVIQQIGLMPHMTIKENIVLVPKLLKWSQEKKDQKARELIKLVDLPEEYLDRYPSELSGGQQQRIGVVRALAAEQDIILMDEPFGALDPITRDTLQDLVKELQQKLGKTFIFVTHDMDEAIKLADRICIMSKGKVVQFDTPDNILRHPANDFVRDFIGQNRLIQDRPNMRTVQDAMITPITVGANESLNTAVDIMRRHRIDTIFVVNNQNKFLGYLDIEDINQGLRAGKELIDTMQRDIYRVNINSKLQDSVRTILKRNVRNVPVVNDNDTLVGLITRANLVDIVYDSIWGEGAEDAQFAAEKKEAEESDGRERADASTKAAAVEDAENAPAEERMRHDHKSDSGVER</sequence>
<gene>
    <name evidence="11" type="ORF">SPI02_10390</name>
</gene>
<comment type="subcellular location">
    <subcellularLocation>
        <location evidence="9">Cell inner membrane</location>
        <topology evidence="9">Peripheral membrane protein</topology>
    </subcellularLocation>
</comment>
<dbReference type="Proteomes" id="UP000321736">
    <property type="component" value="Unassembled WGS sequence"/>
</dbReference>
<comment type="subunit">
    <text evidence="9">The complex is probably composed of two ATP-binding proteins, two transmembrane proteins and a solute-binding protein.</text>
</comment>
<dbReference type="NCBIfam" id="TIGR01186">
    <property type="entry name" value="proV"/>
    <property type="match status" value="1"/>
</dbReference>
<feature type="compositionally biased region" description="Basic and acidic residues" evidence="10">
    <location>
        <begin position="380"/>
        <end position="396"/>
    </location>
</feature>
<dbReference type="AlphaFoldDB" id="A0A239TND7"/>
<evidence type="ECO:0000256" key="7">
    <source>
        <dbReference type="ARBA" id="ARBA00023122"/>
    </source>
</evidence>
<dbReference type="InterPro" id="IPR000644">
    <property type="entry name" value="CBS_dom"/>
</dbReference>
<dbReference type="SMART" id="SM00116">
    <property type="entry name" value="CBS"/>
    <property type="match status" value="2"/>
</dbReference>
<dbReference type="PROSITE" id="PS51371">
    <property type="entry name" value="CBS"/>
    <property type="match status" value="2"/>
</dbReference>
<evidence type="ECO:0000256" key="1">
    <source>
        <dbReference type="ARBA" id="ARBA00005417"/>
    </source>
</evidence>
<dbReference type="InterPro" id="IPR005892">
    <property type="entry name" value="Gly-betaine_transp_ATP-bd"/>
</dbReference>
<keyword evidence="6" id="KW-0029">Amino-acid transport</keyword>
<dbReference type="CDD" id="cd03295">
    <property type="entry name" value="ABC_OpuCA_Osmoprotection"/>
    <property type="match status" value="1"/>
</dbReference>
<keyword evidence="7 8" id="KW-0129">CBS domain</keyword>
<feature type="region of interest" description="Disordered" evidence="10">
    <location>
        <begin position="377"/>
        <end position="427"/>
    </location>
</feature>
<dbReference type="GO" id="GO:0005524">
    <property type="term" value="F:ATP binding"/>
    <property type="evidence" value="ECO:0007669"/>
    <property type="project" value="UniProtKB-UniRule"/>
</dbReference>
<comment type="similarity">
    <text evidence="1 9">Belongs to the ABC transporter superfamily.</text>
</comment>
<dbReference type="InterPro" id="IPR003593">
    <property type="entry name" value="AAA+_ATPase"/>
</dbReference>
<protein>
    <recommendedName>
        <fullName evidence="9">Quaternary amine transport ATP-binding protein</fullName>
        <ecNumber evidence="9">7.6.2.9</ecNumber>
    </recommendedName>
</protein>
<dbReference type="GO" id="GO:0006970">
    <property type="term" value="P:response to osmotic stress"/>
    <property type="evidence" value="ECO:0007669"/>
    <property type="project" value="UniProtKB-ARBA"/>
</dbReference>
<dbReference type="RefSeq" id="WP_095103615.1">
    <property type="nucleotide sequence ID" value="NZ_BKAR01000010.1"/>
</dbReference>
<evidence type="ECO:0000256" key="10">
    <source>
        <dbReference type="SAM" id="MobiDB-lite"/>
    </source>
</evidence>
<evidence type="ECO:0000313" key="12">
    <source>
        <dbReference type="Proteomes" id="UP000321736"/>
    </source>
</evidence>
<dbReference type="GO" id="GO:0016887">
    <property type="term" value="F:ATP hydrolysis activity"/>
    <property type="evidence" value="ECO:0007669"/>
    <property type="project" value="UniProtKB-UniRule"/>
</dbReference>
<dbReference type="PANTHER" id="PTHR43117:SF3">
    <property type="entry name" value="CHOLINE TRANSPORT ATP-BINDING PROTEIN OPUBA"/>
    <property type="match status" value="1"/>
</dbReference>
<dbReference type="Gene3D" id="3.10.580.10">
    <property type="entry name" value="CBS-domain"/>
    <property type="match status" value="1"/>
</dbReference>
<evidence type="ECO:0000256" key="3">
    <source>
        <dbReference type="ARBA" id="ARBA00022737"/>
    </source>
</evidence>
<dbReference type="Pfam" id="PF00005">
    <property type="entry name" value="ABC_tran"/>
    <property type="match status" value="1"/>
</dbReference>
<dbReference type="CDD" id="cd04583">
    <property type="entry name" value="CBS_pair_ABC_OpuCA_assoc"/>
    <property type="match status" value="1"/>
</dbReference>
<dbReference type="SUPFAM" id="SSF52540">
    <property type="entry name" value="P-loop containing nucleoside triphosphate hydrolases"/>
    <property type="match status" value="1"/>
</dbReference>
<keyword evidence="4 9" id="KW-0547">Nucleotide-binding</keyword>
<dbReference type="GO" id="GO:0005886">
    <property type="term" value="C:plasma membrane"/>
    <property type="evidence" value="ECO:0007669"/>
    <property type="project" value="UniProtKB-SubCell"/>
</dbReference>
<evidence type="ECO:0000256" key="4">
    <source>
        <dbReference type="ARBA" id="ARBA00022741"/>
    </source>
</evidence>
<dbReference type="GO" id="GO:0015418">
    <property type="term" value="F:ABC-type quaternary ammonium compound transporting activity"/>
    <property type="evidence" value="ECO:0007669"/>
    <property type="project" value="UniProtKB-EC"/>
</dbReference>
<dbReference type="GO" id="GO:0031460">
    <property type="term" value="P:glycine betaine transport"/>
    <property type="evidence" value="ECO:0007669"/>
    <property type="project" value="InterPro"/>
</dbReference>
<dbReference type="EMBL" id="BKAR01000010">
    <property type="protein sequence ID" value="GEP84454.1"/>
    <property type="molecule type" value="Genomic_DNA"/>
</dbReference>
<evidence type="ECO:0000313" key="11">
    <source>
        <dbReference type="EMBL" id="GEP84454.1"/>
    </source>
</evidence>
<keyword evidence="9" id="KW-1003">Cell membrane</keyword>
<dbReference type="PROSITE" id="PS00211">
    <property type="entry name" value="ABC_TRANSPORTER_1"/>
    <property type="match status" value="1"/>
</dbReference>
<reference evidence="11 12" key="1">
    <citation type="submission" date="2019-07" db="EMBL/GenBank/DDBJ databases">
        <title>Whole genome shotgun sequence of Staphylococcus piscifermentans NBRC 109625.</title>
        <authorList>
            <person name="Hosoyama A."/>
            <person name="Uohara A."/>
            <person name="Ohji S."/>
            <person name="Ichikawa N."/>
        </authorList>
    </citation>
    <scope>NUCLEOTIDE SEQUENCE [LARGE SCALE GENOMIC DNA]</scope>
    <source>
        <strain evidence="11 12">NBRC 109625</strain>
    </source>
</reference>
<organism evidence="11 12">
    <name type="scientific">Staphylococcus piscifermentans</name>
    <dbReference type="NCBI Taxonomy" id="70258"/>
    <lineage>
        <taxon>Bacteria</taxon>
        <taxon>Bacillati</taxon>
        <taxon>Bacillota</taxon>
        <taxon>Bacilli</taxon>
        <taxon>Bacillales</taxon>
        <taxon>Staphylococcaceae</taxon>
        <taxon>Staphylococcus</taxon>
    </lineage>
</organism>
<keyword evidence="9" id="KW-0472">Membrane</keyword>
<dbReference type="FunFam" id="3.40.50.300:FF:000201">
    <property type="entry name" value="Glycine betaine/L-proline ABC transporter ATP-binding protein"/>
    <property type="match status" value="1"/>
</dbReference>
<accession>A0A239TND7</accession>
<feature type="compositionally biased region" description="Basic and acidic residues" evidence="10">
    <location>
        <begin position="411"/>
        <end position="427"/>
    </location>
</feature>
<dbReference type="SMART" id="SM00382">
    <property type="entry name" value="AAA"/>
    <property type="match status" value="1"/>
</dbReference>
<comment type="catalytic activity">
    <reaction evidence="9">
        <text>a quaternary ammonium(out) + ATP + H2O = a quaternary ammonium(in) + ADP + phosphate + H(+)</text>
        <dbReference type="Rhea" id="RHEA:11036"/>
        <dbReference type="ChEBI" id="CHEBI:15377"/>
        <dbReference type="ChEBI" id="CHEBI:15378"/>
        <dbReference type="ChEBI" id="CHEBI:30616"/>
        <dbReference type="ChEBI" id="CHEBI:35267"/>
        <dbReference type="ChEBI" id="CHEBI:43474"/>
        <dbReference type="ChEBI" id="CHEBI:456216"/>
    </reaction>
</comment>
<keyword evidence="12" id="KW-1185">Reference proteome</keyword>
<dbReference type="Pfam" id="PF00571">
    <property type="entry name" value="CBS"/>
    <property type="match status" value="2"/>
</dbReference>
<name>A0A239TND7_9STAP</name>
<comment type="caution">
    <text evidence="11">The sequence shown here is derived from an EMBL/GenBank/DDBJ whole genome shotgun (WGS) entry which is preliminary data.</text>
</comment>
<evidence type="ECO:0000256" key="2">
    <source>
        <dbReference type="ARBA" id="ARBA00022448"/>
    </source>
</evidence>
<evidence type="ECO:0000256" key="6">
    <source>
        <dbReference type="ARBA" id="ARBA00022970"/>
    </source>
</evidence>
<keyword evidence="2 9" id="KW-0813">Transport</keyword>
<dbReference type="InterPro" id="IPR003439">
    <property type="entry name" value="ABC_transporter-like_ATP-bd"/>
</dbReference>
<dbReference type="Gene3D" id="3.40.50.300">
    <property type="entry name" value="P-loop containing nucleotide triphosphate hydrolases"/>
    <property type="match status" value="1"/>
</dbReference>
<dbReference type="InterPro" id="IPR046342">
    <property type="entry name" value="CBS_dom_sf"/>
</dbReference>